<dbReference type="GO" id="GO:0072527">
    <property type="term" value="P:pyrimidine-containing compound metabolic process"/>
    <property type="evidence" value="ECO:0007669"/>
    <property type="project" value="UniProtKB-ARBA"/>
</dbReference>
<proteinExistence type="inferred from homology"/>
<comment type="similarity">
    <text evidence="3 14">Belongs to the cytidine and deoxycytidylate deaminase family.</text>
</comment>
<accession>A0A4R2RMH8</accession>
<evidence type="ECO:0000256" key="14">
    <source>
        <dbReference type="RuleBase" id="RU364006"/>
    </source>
</evidence>
<comment type="catalytic activity">
    <reaction evidence="10 14">
        <text>2'-deoxycytidine + H2O + H(+) = 2'-deoxyuridine + NH4(+)</text>
        <dbReference type="Rhea" id="RHEA:13433"/>
        <dbReference type="ChEBI" id="CHEBI:15377"/>
        <dbReference type="ChEBI" id="CHEBI:15378"/>
        <dbReference type="ChEBI" id="CHEBI:15698"/>
        <dbReference type="ChEBI" id="CHEBI:16450"/>
        <dbReference type="ChEBI" id="CHEBI:28938"/>
        <dbReference type="EC" id="3.5.4.5"/>
    </reaction>
</comment>
<dbReference type="EMBL" id="SLXT01000011">
    <property type="protein sequence ID" value="TCP64214.1"/>
    <property type="molecule type" value="Genomic_DNA"/>
</dbReference>
<feature type="binding site" evidence="13">
    <location>
        <position position="60"/>
    </location>
    <ligand>
        <name>Zn(2+)</name>
        <dbReference type="ChEBI" id="CHEBI:29105"/>
        <note>catalytic</note>
    </ligand>
</feature>
<evidence type="ECO:0000256" key="5">
    <source>
        <dbReference type="ARBA" id="ARBA00018266"/>
    </source>
</evidence>
<feature type="compositionally biased region" description="Basic and acidic residues" evidence="15">
    <location>
        <begin position="160"/>
        <end position="169"/>
    </location>
</feature>
<dbReference type="NCBIfam" id="NF004064">
    <property type="entry name" value="PRK05578.1"/>
    <property type="match status" value="1"/>
</dbReference>
<evidence type="ECO:0000256" key="4">
    <source>
        <dbReference type="ARBA" id="ARBA00012783"/>
    </source>
</evidence>
<dbReference type="SUPFAM" id="SSF53927">
    <property type="entry name" value="Cytidine deaminase-like"/>
    <property type="match status" value="1"/>
</dbReference>
<dbReference type="NCBIfam" id="TIGR01354">
    <property type="entry name" value="cyt_deam_tetra"/>
    <property type="match status" value="1"/>
</dbReference>
<evidence type="ECO:0000256" key="3">
    <source>
        <dbReference type="ARBA" id="ARBA00006576"/>
    </source>
</evidence>
<dbReference type="GO" id="GO:0055086">
    <property type="term" value="P:nucleobase-containing small molecule metabolic process"/>
    <property type="evidence" value="ECO:0007669"/>
    <property type="project" value="UniProtKB-ARBA"/>
</dbReference>
<dbReference type="RefSeq" id="WP_243116837.1">
    <property type="nucleotide sequence ID" value="NZ_JAOQNU010000011.1"/>
</dbReference>
<dbReference type="FunFam" id="3.40.140.10:FF:000008">
    <property type="entry name" value="Cytidine deaminase"/>
    <property type="match status" value="1"/>
</dbReference>
<keyword evidence="18" id="KW-1185">Reference proteome</keyword>
<gene>
    <name evidence="17" type="ORF">EDD73_11166</name>
</gene>
<keyword evidence="7 14" id="KW-0378">Hydrolase</keyword>
<dbReference type="InterPro" id="IPR050202">
    <property type="entry name" value="Cyt/Deoxycyt_deaminase"/>
</dbReference>
<dbReference type="GO" id="GO:0008270">
    <property type="term" value="F:zinc ion binding"/>
    <property type="evidence" value="ECO:0007669"/>
    <property type="project" value="UniProtKB-UniRule"/>
</dbReference>
<dbReference type="CDD" id="cd01283">
    <property type="entry name" value="cytidine_deaminase"/>
    <property type="match status" value="1"/>
</dbReference>
<feature type="compositionally biased region" description="Low complexity" evidence="15">
    <location>
        <begin position="142"/>
        <end position="159"/>
    </location>
</feature>
<dbReference type="PANTHER" id="PTHR11644">
    <property type="entry name" value="CYTIDINE DEAMINASE"/>
    <property type="match status" value="1"/>
</dbReference>
<feature type="region of interest" description="Disordered" evidence="15">
    <location>
        <begin position="142"/>
        <end position="169"/>
    </location>
</feature>
<dbReference type="Proteomes" id="UP000294813">
    <property type="component" value="Unassembled WGS sequence"/>
</dbReference>
<feature type="active site" description="Proton donor" evidence="12">
    <location>
        <position position="62"/>
    </location>
</feature>
<dbReference type="Gene3D" id="3.40.140.10">
    <property type="entry name" value="Cytidine Deaminase, domain 2"/>
    <property type="match status" value="1"/>
</dbReference>
<evidence type="ECO:0000256" key="12">
    <source>
        <dbReference type="PIRSR" id="PIRSR606262-1"/>
    </source>
</evidence>
<organism evidence="17 18">
    <name type="scientific">Heliophilum fasciatum</name>
    <dbReference type="NCBI Taxonomy" id="35700"/>
    <lineage>
        <taxon>Bacteria</taxon>
        <taxon>Bacillati</taxon>
        <taxon>Bacillota</taxon>
        <taxon>Clostridia</taxon>
        <taxon>Eubacteriales</taxon>
        <taxon>Heliobacteriaceae</taxon>
        <taxon>Heliophilum</taxon>
    </lineage>
</organism>
<evidence type="ECO:0000256" key="7">
    <source>
        <dbReference type="ARBA" id="ARBA00022801"/>
    </source>
</evidence>
<dbReference type="PROSITE" id="PS00903">
    <property type="entry name" value="CYT_DCMP_DEAMINASES_1"/>
    <property type="match status" value="1"/>
</dbReference>
<evidence type="ECO:0000256" key="10">
    <source>
        <dbReference type="ARBA" id="ARBA00049252"/>
    </source>
</evidence>
<name>A0A4R2RMH8_9FIRM</name>
<evidence type="ECO:0000256" key="8">
    <source>
        <dbReference type="ARBA" id="ARBA00022833"/>
    </source>
</evidence>
<comment type="cofactor">
    <cofactor evidence="1 13 14">
        <name>Zn(2+)</name>
        <dbReference type="ChEBI" id="CHEBI:29105"/>
    </cofactor>
</comment>
<evidence type="ECO:0000256" key="2">
    <source>
        <dbReference type="ARBA" id="ARBA00003949"/>
    </source>
</evidence>
<evidence type="ECO:0000256" key="15">
    <source>
        <dbReference type="SAM" id="MobiDB-lite"/>
    </source>
</evidence>
<reference evidence="17 18" key="1">
    <citation type="submission" date="2019-03" db="EMBL/GenBank/DDBJ databases">
        <title>Genomic Encyclopedia of Type Strains, Phase IV (KMG-IV): sequencing the most valuable type-strain genomes for metagenomic binning, comparative biology and taxonomic classification.</title>
        <authorList>
            <person name="Goeker M."/>
        </authorList>
    </citation>
    <scope>NUCLEOTIDE SEQUENCE [LARGE SCALE GENOMIC DNA]</scope>
    <source>
        <strain evidence="17 18">DSM 11170</strain>
    </source>
</reference>
<dbReference type="PROSITE" id="PS51747">
    <property type="entry name" value="CYT_DCMP_DEAMINASES_2"/>
    <property type="match status" value="1"/>
</dbReference>
<protein>
    <recommendedName>
        <fullName evidence="5 14">Cytidine deaminase</fullName>
        <ecNumber evidence="4 14">3.5.4.5</ecNumber>
    </recommendedName>
    <alternativeName>
        <fullName evidence="9 14">Cytidine aminohydrolase</fullName>
    </alternativeName>
</protein>
<feature type="binding site" evidence="13">
    <location>
        <position position="96"/>
    </location>
    <ligand>
        <name>Zn(2+)</name>
        <dbReference type="ChEBI" id="CHEBI:29105"/>
        <note>catalytic</note>
    </ligand>
</feature>
<dbReference type="GO" id="GO:0004126">
    <property type="term" value="F:cytidine deaminase activity"/>
    <property type="evidence" value="ECO:0007669"/>
    <property type="project" value="UniProtKB-UniRule"/>
</dbReference>
<dbReference type="InterPro" id="IPR002125">
    <property type="entry name" value="CMP_dCMP_dom"/>
</dbReference>
<dbReference type="PANTHER" id="PTHR11644:SF2">
    <property type="entry name" value="CYTIDINE DEAMINASE"/>
    <property type="match status" value="1"/>
</dbReference>
<dbReference type="GO" id="GO:0042802">
    <property type="term" value="F:identical protein binding"/>
    <property type="evidence" value="ECO:0007669"/>
    <property type="project" value="UniProtKB-ARBA"/>
</dbReference>
<feature type="binding site" evidence="13">
    <location>
        <position position="93"/>
    </location>
    <ligand>
        <name>Zn(2+)</name>
        <dbReference type="ChEBI" id="CHEBI:29105"/>
        <note>catalytic</note>
    </ligand>
</feature>
<comment type="catalytic activity">
    <reaction evidence="11 14">
        <text>cytidine + H2O + H(+) = uridine + NH4(+)</text>
        <dbReference type="Rhea" id="RHEA:16069"/>
        <dbReference type="ChEBI" id="CHEBI:15377"/>
        <dbReference type="ChEBI" id="CHEBI:15378"/>
        <dbReference type="ChEBI" id="CHEBI:16704"/>
        <dbReference type="ChEBI" id="CHEBI:17562"/>
        <dbReference type="ChEBI" id="CHEBI:28938"/>
        <dbReference type="EC" id="3.5.4.5"/>
    </reaction>
</comment>
<evidence type="ECO:0000256" key="11">
    <source>
        <dbReference type="ARBA" id="ARBA00049558"/>
    </source>
</evidence>
<dbReference type="InterPro" id="IPR016193">
    <property type="entry name" value="Cytidine_deaminase-like"/>
</dbReference>
<keyword evidence="8 13" id="KW-0862">Zinc</keyword>
<dbReference type="AlphaFoldDB" id="A0A4R2RMH8"/>
<evidence type="ECO:0000256" key="1">
    <source>
        <dbReference type="ARBA" id="ARBA00001947"/>
    </source>
</evidence>
<evidence type="ECO:0000256" key="9">
    <source>
        <dbReference type="ARBA" id="ARBA00032005"/>
    </source>
</evidence>
<sequence>MGALFTDLPVASMIQAAREARTQAYAPYSRWQVGAALLGSSGRIYPGCNVENASFGLTNCAERTALFSAVAQGERQFRLLVLTSDQAALLTPCGACRQVLAEFAPTMPVLMVNDAGEQQVMTVAELLPGAFAFTAAAGKEAETATENAAETASENAAKTATEKEAGKEV</sequence>
<comment type="function">
    <text evidence="2 14">This enzyme scavenges exogenous and endogenous cytidine and 2'-deoxycytidine for UMP synthesis.</text>
</comment>
<dbReference type="GO" id="GO:0005829">
    <property type="term" value="C:cytosol"/>
    <property type="evidence" value="ECO:0007669"/>
    <property type="project" value="TreeGrafter"/>
</dbReference>
<feature type="domain" description="CMP/dCMP-type deaminase" evidence="16">
    <location>
        <begin position="8"/>
        <end position="134"/>
    </location>
</feature>
<dbReference type="InterPro" id="IPR016192">
    <property type="entry name" value="APOBEC/CMP_deaminase_Zn-bd"/>
</dbReference>
<evidence type="ECO:0000256" key="13">
    <source>
        <dbReference type="PIRSR" id="PIRSR606262-3"/>
    </source>
</evidence>
<evidence type="ECO:0000313" key="18">
    <source>
        <dbReference type="Proteomes" id="UP000294813"/>
    </source>
</evidence>
<keyword evidence="6 13" id="KW-0479">Metal-binding</keyword>
<evidence type="ECO:0000259" key="16">
    <source>
        <dbReference type="PROSITE" id="PS51747"/>
    </source>
</evidence>
<evidence type="ECO:0000256" key="6">
    <source>
        <dbReference type="ARBA" id="ARBA00022723"/>
    </source>
</evidence>
<dbReference type="Pfam" id="PF00383">
    <property type="entry name" value="dCMP_cyt_deam_1"/>
    <property type="match status" value="1"/>
</dbReference>
<comment type="caution">
    <text evidence="17">The sequence shown here is derived from an EMBL/GenBank/DDBJ whole genome shotgun (WGS) entry which is preliminary data.</text>
</comment>
<dbReference type="InterPro" id="IPR006262">
    <property type="entry name" value="Cyt_deam_tetra"/>
</dbReference>
<evidence type="ECO:0000313" key="17">
    <source>
        <dbReference type="EMBL" id="TCP64214.1"/>
    </source>
</evidence>
<dbReference type="EC" id="3.5.4.5" evidence="4 14"/>